<dbReference type="PROSITE" id="PS51208">
    <property type="entry name" value="AUTOTRANSPORTER"/>
    <property type="match status" value="1"/>
</dbReference>
<protein>
    <submittedName>
        <fullName evidence="2">Autotransporter domain-containing protein</fullName>
    </submittedName>
</protein>
<dbReference type="InterPro" id="IPR005546">
    <property type="entry name" value="Autotransporte_beta"/>
</dbReference>
<dbReference type="EMBL" id="CP150951">
    <property type="protein sequence ID" value="WZC50375.2"/>
    <property type="molecule type" value="Genomic_DNA"/>
</dbReference>
<dbReference type="Proteomes" id="UP001440612">
    <property type="component" value="Chromosome"/>
</dbReference>
<dbReference type="SMART" id="SM00869">
    <property type="entry name" value="Autotransporter"/>
    <property type="match status" value="1"/>
</dbReference>
<evidence type="ECO:0000313" key="3">
    <source>
        <dbReference type="Proteomes" id="UP001440612"/>
    </source>
</evidence>
<proteinExistence type="predicted"/>
<reference evidence="3" key="1">
    <citation type="submission" date="2024-04" db="EMBL/GenBank/DDBJ databases">
        <title>Phylogenomic analyses of a clade within the roseobacter group suggest taxonomic reassignments of species of the genera Aestuariivita, Citreicella, Loktanella, Nautella, Pelagibaca, Ruegeria, Thalassobius, Thiobacimonas and Tropicibacter, and the proposal o.</title>
        <authorList>
            <person name="Jeon C.O."/>
        </authorList>
    </citation>
    <scope>NUCLEOTIDE SEQUENCE [LARGE SCALE GENOMIC DNA]</scope>
    <source>
        <strain evidence="3">BS5-3</strain>
    </source>
</reference>
<dbReference type="RefSeq" id="WP_373636756.1">
    <property type="nucleotide sequence ID" value="NZ_CP150951.2"/>
</dbReference>
<dbReference type="Pfam" id="PF03797">
    <property type="entry name" value="Autotransporter"/>
    <property type="match status" value="1"/>
</dbReference>
<evidence type="ECO:0000259" key="1">
    <source>
        <dbReference type="PROSITE" id="PS51208"/>
    </source>
</evidence>
<dbReference type="SUPFAM" id="SSF103515">
    <property type="entry name" value="Autotransporter"/>
    <property type="match status" value="1"/>
</dbReference>
<dbReference type="InterPro" id="IPR036709">
    <property type="entry name" value="Autotransporte_beta_dom_sf"/>
</dbReference>
<evidence type="ECO:0000313" key="2">
    <source>
        <dbReference type="EMBL" id="WZC50375.2"/>
    </source>
</evidence>
<organism evidence="2 3">
    <name type="scientific">Yoonia phaeophyticola</name>
    <dbReference type="NCBI Taxonomy" id="3137369"/>
    <lineage>
        <taxon>Bacteria</taxon>
        <taxon>Pseudomonadati</taxon>
        <taxon>Pseudomonadota</taxon>
        <taxon>Alphaproteobacteria</taxon>
        <taxon>Rhodobacterales</taxon>
        <taxon>Paracoccaceae</taxon>
        <taxon>Yoonia</taxon>
    </lineage>
</organism>
<accession>A0ABZ2V8X4</accession>
<feature type="domain" description="Autotransporter" evidence="1">
    <location>
        <begin position="54"/>
        <end position="306"/>
    </location>
</feature>
<sequence>MRVEEIQQNIADFMQSRASQTIAAQPDLIGLLSGTAQDGFNLSATQSDGSFDVSTGAGYPVWGRLQGSWAESGDAENSYFFGAAGAHYAITPDALVGVMLEFDSASQDNEDVTTEGTGYLVGPYFVAKLPEQPLYFEGRYLVGKTENEVSADDTTVAEFDTERTLASVKVAGALEYSELTFTPSLSATQLQDEQLSFVDAADREIAAQSITMTDVALGVDFAMPLSVTTGEFILTGGLSAVMSETSGEGYAEDVIPSFEGERGRVHVGGLYTLMTGVVLSAGANYDGIGTNDYQSWGLRLGFDMEF</sequence>
<gene>
    <name evidence="2" type="ORF">AABB29_07005</name>
</gene>
<keyword evidence="3" id="KW-1185">Reference proteome</keyword>
<dbReference type="Gene3D" id="2.40.128.130">
    <property type="entry name" value="Autotransporter beta-domain"/>
    <property type="match status" value="1"/>
</dbReference>
<name>A0ABZ2V8X4_9RHOB</name>